<evidence type="ECO:0000313" key="2">
    <source>
        <dbReference type="Proteomes" id="UP000886520"/>
    </source>
</evidence>
<dbReference type="AlphaFoldDB" id="A0A9D4UZU9"/>
<dbReference type="OrthoDB" id="2016913at2759"/>
<keyword evidence="2" id="KW-1185">Reference proteome</keyword>
<dbReference type="InterPro" id="IPR011989">
    <property type="entry name" value="ARM-like"/>
</dbReference>
<reference evidence="1" key="1">
    <citation type="submission" date="2021-01" db="EMBL/GenBank/DDBJ databases">
        <title>Adiantum capillus-veneris genome.</title>
        <authorList>
            <person name="Fang Y."/>
            <person name="Liao Q."/>
        </authorList>
    </citation>
    <scope>NUCLEOTIDE SEQUENCE</scope>
    <source>
        <strain evidence="1">H3</strain>
        <tissue evidence="1">Leaf</tissue>
    </source>
</reference>
<evidence type="ECO:0000313" key="1">
    <source>
        <dbReference type="EMBL" id="KAI5077029.1"/>
    </source>
</evidence>
<name>A0A9D4UZU9_ADICA</name>
<feature type="non-terminal residue" evidence="1">
    <location>
        <position position="217"/>
    </location>
</feature>
<comment type="caution">
    <text evidence="1">The sequence shown here is derived from an EMBL/GenBank/DDBJ whole genome shotgun (WGS) entry which is preliminary data.</text>
</comment>
<proteinExistence type="predicted"/>
<accession>A0A9D4UZU9</accession>
<dbReference type="Gene3D" id="1.25.10.10">
    <property type="entry name" value="Leucine-rich Repeat Variant"/>
    <property type="match status" value="1"/>
</dbReference>
<dbReference type="Proteomes" id="UP000886520">
    <property type="component" value="Chromosome 8"/>
</dbReference>
<organism evidence="1 2">
    <name type="scientific">Adiantum capillus-veneris</name>
    <name type="common">Maidenhair fern</name>
    <dbReference type="NCBI Taxonomy" id="13818"/>
    <lineage>
        <taxon>Eukaryota</taxon>
        <taxon>Viridiplantae</taxon>
        <taxon>Streptophyta</taxon>
        <taxon>Embryophyta</taxon>
        <taxon>Tracheophyta</taxon>
        <taxon>Polypodiopsida</taxon>
        <taxon>Polypodiidae</taxon>
        <taxon>Polypodiales</taxon>
        <taxon>Pteridineae</taxon>
        <taxon>Pteridaceae</taxon>
        <taxon>Vittarioideae</taxon>
        <taxon>Adiantum</taxon>
    </lineage>
</organism>
<dbReference type="EMBL" id="JABFUD020000008">
    <property type="protein sequence ID" value="KAI5077029.1"/>
    <property type="molecule type" value="Genomic_DNA"/>
</dbReference>
<gene>
    <name evidence="1" type="ORF">GOP47_0009094</name>
</gene>
<protein>
    <submittedName>
        <fullName evidence="1">Uncharacterized protein</fullName>
    </submittedName>
</protein>
<sequence>MLLDVTSMLSELDKVMDEVEKRSQAGNINAMLEMQDLPDTDFGSSLCMMYELGRSFLQYFPALILPSVSFSQVFASATGAVNRKDPDVALVAASFLLESLEARNDHKAIDRERRIWNFSPELLTKLDQVVISYGRLIVEAILRRLALDDVVESLKEALSDVLYGLCTCYPAITKEAVISTLSAADFPGRAGFKLDADKERFLFAALRQPPHPRVRFQ</sequence>